<dbReference type="KEGG" id="ota:OT_ostta08g02720"/>
<reference evidence="3 4" key="2">
    <citation type="journal article" date="2014" name="BMC Genomics">
        <title>An improved genome of the model marine alga Ostreococcus tauri unfolds by assessing Illumina de novo assemblies.</title>
        <authorList>
            <person name="Blanc-Mathieu R."/>
            <person name="Verhelst B."/>
            <person name="Derelle E."/>
            <person name="Rombauts S."/>
            <person name="Bouget F.Y."/>
            <person name="Carre I."/>
            <person name="Chateau A."/>
            <person name="Eyre-Walker A."/>
            <person name="Grimsley N."/>
            <person name="Moreau H."/>
            <person name="Piegu B."/>
            <person name="Rivals E."/>
            <person name="Schackwitz W."/>
            <person name="Van de Peer Y."/>
            <person name="Piganeau G."/>
        </authorList>
    </citation>
    <scope>NUCLEOTIDE SEQUENCE [LARGE SCALE GENOMIC DNA]</scope>
    <source>
        <strain evidence="4">OTTH 0595 / CCAP 157/2 / RCC745</strain>
    </source>
</reference>
<dbReference type="RefSeq" id="XP_022841007.1">
    <property type="nucleotide sequence ID" value="XM_022983604.1"/>
</dbReference>
<dbReference type="AlphaFoldDB" id="A0A090M8R9"/>
<protein>
    <submittedName>
        <fullName evidence="3">NADP-dependent oxidoreductase domain</fullName>
    </submittedName>
</protein>
<feature type="compositionally biased region" description="Basic and acidic residues" evidence="1">
    <location>
        <begin position="126"/>
        <end position="141"/>
    </location>
</feature>
<dbReference type="EMBL" id="CAID01000008">
    <property type="protein sequence ID" value="CEG01519.1"/>
    <property type="molecule type" value="Genomic_DNA"/>
</dbReference>
<dbReference type="GeneID" id="9831415"/>
<dbReference type="InParanoid" id="A0A090M8R9"/>
<evidence type="ECO:0000313" key="3">
    <source>
        <dbReference type="EMBL" id="CEG01519.1"/>
    </source>
</evidence>
<dbReference type="InterPro" id="IPR036812">
    <property type="entry name" value="NAD(P)_OxRdtase_dom_sf"/>
</dbReference>
<dbReference type="InterPro" id="IPR023210">
    <property type="entry name" value="NADP_OxRdtase_dom"/>
</dbReference>
<dbReference type="PANTHER" id="PTHR11732">
    <property type="entry name" value="ALDO/KETO REDUCTASE"/>
    <property type="match status" value="1"/>
</dbReference>
<gene>
    <name evidence="3" type="ORF">OT_ostta08g02720</name>
</gene>
<evidence type="ECO:0000256" key="1">
    <source>
        <dbReference type="SAM" id="MobiDB-lite"/>
    </source>
</evidence>
<feature type="region of interest" description="Disordered" evidence="1">
    <location>
        <begin position="19"/>
        <end position="52"/>
    </location>
</feature>
<sequence>MALDGCQPLERFMKKEFAGHGAGSAQKSWSFCPSSRDDGASRANARHAQPARSYEYSVSGYVNGYNPTLPAYAPTRAQMEQAQREGRDLARAPPGQTFRKPTAVWDGPAPRGDPTKPAPGTPYYQREPEEEKFDATKETKDVPITGGGRLPMVGVDSSAAALGLERGVTHVSCGSSNDAALSEAGKAIAAHGDRQSVFVSAKLRPDEHKSVDAALSAILSALGIEYLDLFSLEWPVVHKPGTTEVDSEGSLEETWAALEKCVADGRVKALGVANFSVPAVERLMKCCKVKPAVNEVELHPLLAQRKLVGVCRRYGVTVLAHTSLANGDEQLLEHAKLVQAEADERNKQSAKALLTRWSIQRGVPLVINASSAIAIDECLAARTFRLTNKQKVLLDDIEPSPKVGGVRFYKPDFEFTFDDPFLGGAWWRPGLELVPN</sequence>
<feature type="region of interest" description="Disordered" evidence="1">
    <location>
        <begin position="81"/>
        <end position="149"/>
    </location>
</feature>
<reference evidence="4" key="1">
    <citation type="journal article" date="2006" name="Proc. Natl. Acad. Sci. U.S.A.">
        <title>Genome analysis of the smallest free-living eukaryote Ostreococcus tauri unveils many unique features.</title>
        <authorList>
            <person name="Derelle E."/>
            <person name="Ferraz C."/>
            <person name="Rombauts S."/>
            <person name="Rouze P."/>
            <person name="Worden A.Z."/>
            <person name="Robbens S."/>
            <person name="Partensky F."/>
            <person name="Degroeve S."/>
            <person name="Echeynie S."/>
            <person name="Cooke R."/>
            <person name="Saeys Y."/>
            <person name="Wuyts J."/>
            <person name="Jabbari K."/>
            <person name="Bowler C."/>
            <person name="Panaud O."/>
            <person name="Piegu B."/>
            <person name="Ball S.G."/>
            <person name="Ral J.-P."/>
            <person name="Bouget F.-Y."/>
            <person name="Piganeau G."/>
            <person name="De Baets B."/>
            <person name="Picard A."/>
            <person name="Delseny M."/>
            <person name="Demaille J."/>
            <person name="Van de Peer Y."/>
            <person name="Moreau H."/>
        </authorList>
    </citation>
    <scope>NUCLEOTIDE SEQUENCE [LARGE SCALE GENOMIC DNA]</scope>
    <source>
        <strain evidence="4">OTTH 0595 / CCAP 157/2 / RCC745</strain>
    </source>
</reference>
<dbReference type="Proteomes" id="UP000009170">
    <property type="component" value="Unassembled WGS sequence"/>
</dbReference>
<feature type="domain" description="NADP-dependent oxidoreductase" evidence="2">
    <location>
        <begin position="164"/>
        <end position="396"/>
    </location>
</feature>
<dbReference type="GO" id="GO:0016491">
    <property type="term" value="F:oxidoreductase activity"/>
    <property type="evidence" value="ECO:0007669"/>
    <property type="project" value="InterPro"/>
</dbReference>
<accession>A0A090M8R9</accession>
<organism evidence="3 4">
    <name type="scientific">Ostreococcus tauri</name>
    <name type="common">Marine green alga</name>
    <dbReference type="NCBI Taxonomy" id="70448"/>
    <lineage>
        <taxon>Eukaryota</taxon>
        <taxon>Viridiplantae</taxon>
        <taxon>Chlorophyta</taxon>
        <taxon>Mamiellophyceae</taxon>
        <taxon>Mamiellales</taxon>
        <taxon>Bathycoccaceae</taxon>
        <taxon>Ostreococcus</taxon>
    </lineage>
</organism>
<evidence type="ECO:0000259" key="2">
    <source>
        <dbReference type="Pfam" id="PF00248"/>
    </source>
</evidence>
<dbReference type="Gene3D" id="3.20.20.100">
    <property type="entry name" value="NADP-dependent oxidoreductase domain"/>
    <property type="match status" value="1"/>
</dbReference>
<keyword evidence="4" id="KW-1185">Reference proteome</keyword>
<dbReference type="STRING" id="70448.A0A090M8R9"/>
<evidence type="ECO:0000313" key="4">
    <source>
        <dbReference type="Proteomes" id="UP000009170"/>
    </source>
</evidence>
<proteinExistence type="predicted"/>
<dbReference type="PRINTS" id="PR00069">
    <property type="entry name" value="ALDKETRDTASE"/>
</dbReference>
<comment type="caution">
    <text evidence="3">The sequence shown here is derived from an EMBL/GenBank/DDBJ whole genome shotgun (WGS) entry which is preliminary data.</text>
</comment>
<name>A0A090M8R9_OSTTA</name>
<dbReference type="OrthoDB" id="498492at2759"/>
<dbReference type="Pfam" id="PF00248">
    <property type="entry name" value="Aldo_ket_red"/>
    <property type="match status" value="1"/>
</dbReference>
<dbReference type="SUPFAM" id="SSF51430">
    <property type="entry name" value="NAD(P)-linked oxidoreductase"/>
    <property type="match status" value="1"/>
</dbReference>
<dbReference type="CDD" id="cd19071">
    <property type="entry name" value="AKR_AKR1-5-like"/>
    <property type="match status" value="1"/>
</dbReference>
<dbReference type="InterPro" id="IPR020471">
    <property type="entry name" value="AKR"/>
</dbReference>